<evidence type="ECO:0008006" key="4">
    <source>
        <dbReference type="Google" id="ProtNLM"/>
    </source>
</evidence>
<evidence type="ECO:0000256" key="1">
    <source>
        <dbReference type="SAM" id="SignalP"/>
    </source>
</evidence>
<name>A0ABW0RTN8_9BURK</name>
<protein>
    <recommendedName>
        <fullName evidence="4">DUF3471 domain-containing protein</fullName>
    </recommendedName>
</protein>
<proteinExistence type="predicted"/>
<evidence type="ECO:0000313" key="2">
    <source>
        <dbReference type="EMBL" id="MFC5547828.1"/>
    </source>
</evidence>
<dbReference type="RefSeq" id="WP_379767872.1">
    <property type="nucleotide sequence ID" value="NZ_JBHSMZ010000004.1"/>
</dbReference>
<reference evidence="3" key="1">
    <citation type="journal article" date="2019" name="Int. J. Syst. Evol. Microbiol.">
        <title>The Global Catalogue of Microorganisms (GCM) 10K type strain sequencing project: providing services to taxonomists for standard genome sequencing and annotation.</title>
        <authorList>
            <consortium name="The Broad Institute Genomics Platform"/>
            <consortium name="The Broad Institute Genome Sequencing Center for Infectious Disease"/>
            <person name="Wu L."/>
            <person name="Ma J."/>
        </authorList>
    </citation>
    <scope>NUCLEOTIDE SEQUENCE [LARGE SCALE GENOMIC DNA]</scope>
    <source>
        <strain evidence="3">CGMCC 4.5798</strain>
    </source>
</reference>
<evidence type="ECO:0000313" key="3">
    <source>
        <dbReference type="Proteomes" id="UP001596086"/>
    </source>
</evidence>
<accession>A0ABW0RTN8</accession>
<keyword evidence="1" id="KW-0732">Signal</keyword>
<dbReference type="Proteomes" id="UP001596086">
    <property type="component" value="Unassembled WGS sequence"/>
</dbReference>
<keyword evidence="3" id="KW-1185">Reference proteome</keyword>
<dbReference type="EMBL" id="JBHSMZ010000004">
    <property type="protein sequence ID" value="MFC5547828.1"/>
    <property type="molecule type" value="Genomic_DNA"/>
</dbReference>
<gene>
    <name evidence="2" type="ORF">ACFPO9_04800</name>
</gene>
<organism evidence="2 3">
    <name type="scientific">Massilia aerilata</name>
    <dbReference type="NCBI Taxonomy" id="453817"/>
    <lineage>
        <taxon>Bacteria</taxon>
        <taxon>Pseudomonadati</taxon>
        <taxon>Pseudomonadota</taxon>
        <taxon>Betaproteobacteria</taxon>
        <taxon>Burkholderiales</taxon>
        <taxon>Oxalobacteraceae</taxon>
        <taxon>Telluria group</taxon>
        <taxon>Massilia</taxon>
    </lineage>
</organism>
<sequence>MRVLSTFLAAAVLLTTASAVQAGIEADEPSLAAAEQMEQITGAYRLSDGRRADIFLVGTRLYVKIGRSQQKALQWAGPNRFASADGKIAIQFGPDPANDRIVLEHDRGILRQDTIRLAASERPGRGGAD</sequence>
<feature type="chain" id="PRO_5045496440" description="DUF3471 domain-containing protein" evidence="1">
    <location>
        <begin position="23"/>
        <end position="129"/>
    </location>
</feature>
<comment type="caution">
    <text evidence="2">The sequence shown here is derived from an EMBL/GenBank/DDBJ whole genome shotgun (WGS) entry which is preliminary data.</text>
</comment>
<feature type="signal peptide" evidence="1">
    <location>
        <begin position="1"/>
        <end position="22"/>
    </location>
</feature>